<reference evidence="1" key="1">
    <citation type="submission" date="2023-04" db="EMBL/GenBank/DDBJ databases">
        <title>A chromosome-level genome assembly of the parasitoid wasp Eretmocerus hayati.</title>
        <authorList>
            <person name="Zhong Y."/>
            <person name="Liu S."/>
            <person name="Liu Y."/>
        </authorList>
    </citation>
    <scope>NUCLEOTIDE SEQUENCE</scope>
    <source>
        <strain evidence="1">ZJU_SS_LIU_2023</strain>
    </source>
</reference>
<comment type="caution">
    <text evidence="1">The sequence shown here is derived from an EMBL/GenBank/DDBJ whole genome shotgun (WGS) entry which is preliminary data.</text>
</comment>
<keyword evidence="2" id="KW-1185">Reference proteome</keyword>
<protein>
    <submittedName>
        <fullName evidence="1">Uncharacterized protein</fullName>
    </submittedName>
</protein>
<organism evidence="1 2">
    <name type="scientific">Eretmocerus hayati</name>
    <dbReference type="NCBI Taxonomy" id="131215"/>
    <lineage>
        <taxon>Eukaryota</taxon>
        <taxon>Metazoa</taxon>
        <taxon>Ecdysozoa</taxon>
        <taxon>Arthropoda</taxon>
        <taxon>Hexapoda</taxon>
        <taxon>Insecta</taxon>
        <taxon>Pterygota</taxon>
        <taxon>Neoptera</taxon>
        <taxon>Endopterygota</taxon>
        <taxon>Hymenoptera</taxon>
        <taxon>Apocrita</taxon>
        <taxon>Proctotrupomorpha</taxon>
        <taxon>Chalcidoidea</taxon>
        <taxon>Aphelinidae</taxon>
        <taxon>Aphelininae</taxon>
        <taxon>Eretmocerus</taxon>
    </lineage>
</organism>
<name>A0ACC2PGX0_9HYME</name>
<accession>A0ACC2PGX0</accession>
<dbReference type="EMBL" id="CM056741">
    <property type="protein sequence ID" value="KAJ8682276.1"/>
    <property type="molecule type" value="Genomic_DNA"/>
</dbReference>
<gene>
    <name evidence="1" type="ORF">QAD02_018068</name>
</gene>
<evidence type="ECO:0000313" key="2">
    <source>
        <dbReference type="Proteomes" id="UP001239111"/>
    </source>
</evidence>
<proteinExistence type="predicted"/>
<sequence>MSPRDKGVSISSRTNDPGPGRHESGSTNGAHSELLQAGLAIWLGILLRWSLSYQPYSGAGKPPMFGDYEAQRHWQEITYNLPISQWYSNSSDNDLQYWGLDYPPVTAYHSLLLAKVASIVDPDWVKLHRSRGHESQAHKYFMRLSVLVSDLLVFVPAVLYFAFVTLPILDSKLKKNQDKSDKKDPLLSRRRLFVLATALFYPGLILVDYGHFQYNCVSLGLFVAAVSALAEGSLSIGSCFFALALNYKQMELYHALPCFFYILGINVPGKRKPFLACLRSLICVSLTVIVTFALIWAPFLTDRKIFMDMVLRLFPLTRGIFEDKVANFWCAVNVVYKLRNNFSNFHLAFICLVSTIVALLPSSLDLFFRASREKFLLALINSALSFFLFSFQVHEKSILLVAIPVLLQFNQDPFCCFWFLIISVFSMLPLLIKDGLYLAYFASLIFFIISTSWMWFEPKVSLIKGKEEVREEKPSSKKVKTKKSVSVWTSSDLYINVVFTLSLLGVLMLSICSVVLKAPQRYPDLYPLLVSVYSCVHFVLFLIYFNYQQFCATSVPARKFKVK</sequence>
<dbReference type="Proteomes" id="UP001239111">
    <property type="component" value="Chromosome 1"/>
</dbReference>
<evidence type="ECO:0000313" key="1">
    <source>
        <dbReference type="EMBL" id="KAJ8682276.1"/>
    </source>
</evidence>